<dbReference type="Proteomes" id="UP000478052">
    <property type="component" value="Unassembled WGS sequence"/>
</dbReference>
<dbReference type="OrthoDB" id="8123886at2759"/>
<feature type="compositionally biased region" description="Low complexity" evidence="1">
    <location>
        <begin position="11"/>
        <end position="21"/>
    </location>
</feature>
<feature type="compositionally biased region" description="Polar residues" evidence="1">
    <location>
        <begin position="1"/>
        <end position="10"/>
    </location>
</feature>
<dbReference type="EMBL" id="VUJU01004308">
    <property type="protein sequence ID" value="KAF0754826.1"/>
    <property type="molecule type" value="Genomic_DNA"/>
</dbReference>
<evidence type="ECO:0000313" key="3">
    <source>
        <dbReference type="Proteomes" id="UP000478052"/>
    </source>
</evidence>
<evidence type="ECO:0000256" key="1">
    <source>
        <dbReference type="SAM" id="MobiDB-lite"/>
    </source>
</evidence>
<reference evidence="2 3" key="1">
    <citation type="submission" date="2019-08" db="EMBL/GenBank/DDBJ databases">
        <title>Whole genome of Aphis craccivora.</title>
        <authorList>
            <person name="Voronova N.V."/>
            <person name="Shulinski R.S."/>
            <person name="Bandarenka Y.V."/>
            <person name="Zhorov D.G."/>
            <person name="Warner D."/>
        </authorList>
    </citation>
    <scope>NUCLEOTIDE SEQUENCE [LARGE SCALE GENOMIC DNA]</scope>
    <source>
        <strain evidence="2">180601</strain>
        <tissue evidence="2">Whole Body</tissue>
    </source>
</reference>
<evidence type="ECO:0008006" key="4">
    <source>
        <dbReference type="Google" id="ProtNLM"/>
    </source>
</evidence>
<name>A0A6G0YF59_APHCR</name>
<evidence type="ECO:0000313" key="2">
    <source>
        <dbReference type="EMBL" id="KAF0754826.1"/>
    </source>
</evidence>
<organism evidence="2 3">
    <name type="scientific">Aphis craccivora</name>
    <name type="common">Cowpea aphid</name>
    <dbReference type="NCBI Taxonomy" id="307492"/>
    <lineage>
        <taxon>Eukaryota</taxon>
        <taxon>Metazoa</taxon>
        <taxon>Ecdysozoa</taxon>
        <taxon>Arthropoda</taxon>
        <taxon>Hexapoda</taxon>
        <taxon>Insecta</taxon>
        <taxon>Pterygota</taxon>
        <taxon>Neoptera</taxon>
        <taxon>Paraneoptera</taxon>
        <taxon>Hemiptera</taxon>
        <taxon>Sternorrhyncha</taxon>
        <taxon>Aphidomorpha</taxon>
        <taxon>Aphidoidea</taxon>
        <taxon>Aphididae</taxon>
        <taxon>Aphidini</taxon>
        <taxon>Aphis</taxon>
        <taxon>Aphis</taxon>
    </lineage>
</organism>
<proteinExistence type="predicted"/>
<sequence>MSRNTSKRNLSSLSSFPTSKSIGNQSKVFITPNRYASLSEDNTFDREVFSPPSIVISPKDRCNTPPSHLESSPNKNFYIAPPFYLSSGYQFNKLKKSLLDLVIPSGINFKNTPKHLMIHTDGVTNYSLAFHPSTAVEDIQASLIDVGHEAIRIKIELPKKNLSPPQCHDCQAYYHTSNFCHQSPRCVKCGDHHYTSECTKSSSEPSKCALYARGRTQPHT</sequence>
<gene>
    <name evidence="2" type="ORF">FWK35_00017123</name>
</gene>
<accession>A0A6G0YF59</accession>
<protein>
    <recommendedName>
        <fullName evidence="4">Pre-C2HC domain-containing protein</fullName>
    </recommendedName>
</protein>
<comment type="caution">
    <text evidence="2">The sequence shown here is derived from an EMBL/GenBank/DDBJ whole genome shotgun (WGS) entry which is preliminary data.</text>
</comment>
<feature type="region of interest" description="Disordered" evidence="1">
    <location>
        <begin position="1"/>
        <end position="23"/>
    </location>
</feature>
<dbReference type="AlphaFoldDB" id="A0A6G0YF59"/>
<keyword evidence="3" id="KW-1185">Reference proteome</keyword>